<dbReference type="Gene3D" id="3.40.50.300">
    <property type="entry name" value="P-loop containing nucleotide triphosphate hydrolases"/>
    <property type="match status" value="2"/>
</dbReference>
<dbReference type="InterPro" id="IPR027417">
    <property type="entry name" value="P-loop_NTPase"/>
</dbReference>
<proteinExistence type="predicted"/>
<reference evidence="6" key="1">
    <citation type="submission" date="2021-04" db="EMBL/GenBank/DDBJ databases">
        <title>Draft genome of Fusarium avenaceum strain F156N33, isolated from an atmospheric sample in Virginia.</title>
        <authorList>
            <person name="Yang S."/>
            <person name="Vinatzer B.A."/>
            <person name="Coleman J."/>
        </authorList>
    </citation>
    <scope>NUCLEOTIDE SEQUENCE</scope>
    <source>
        <strain evidence="6">F156N33</strain>
    </source>
</reference>
<gene>
    <name evidence="6" type="ORF">KAF25_006277</name>
</gene>
<evidence type="ECO:0000256" key="1">
    <source>
        <dbReference type="ARBA" id="ARBA00022741"/>
    </source>
</evidence>
<dbReference type="GO" id="GO:0016787">
    <property type="term" value="F:hydrolase activity"/>
    <property type="evidence" value="ECO:0007669"/>
    <property type="project" value="UniProtKB-KW"/>
</dbReference>
<dbReference type="AlphaFoldDB" id="A0A9P7H677"/>
<evidence type="ECO:0000313" key="7">
    <source>
        <dbReference type="Proteomes" id="UP000782241"/>
    </source>
</evidence>
<organism evidence="6 7">
    <name type="scientific">Fusarium avenaceum</name>
    <dbReference type="NCBI Taxonomy" id="40199"/>
    <lineage>
        <taxon>Eukaryota</taxon>
        <taxon>Fungi</taxon>
        <taxon>Dikarya</taxon>
        <taxon>Ascomycota</taxon>
        <taxon>Pezizomycotina</taxon>
        <taxon>Sordariomycetes</taxon>
        <taxon>Hypocreomycetidae</taxon>
        <taxon>Hypocreales</taxon>
        <taxon>Nectriaceae</taxon>
        <taxon>Fusarium</taxon>
        <taxon>Fusarium tricinctum species complex</taxon>
    </lineage>
</organism>
<dbReference type="InterPro" id="IPR041679">
    <property type="entry name" value="DNA2/NAM7-like_C"/>
</dbReference>
<keyword evidence="4" id="KW-0067">ATP-binding</keyword>
<accession>A0A9P7H677</accession>
<dbReference type="PANTHER" id="PTHR43788">
    <property type="entry name" value="DNA2/NAM7 HELICASE FAMILY MEMBER"/>
    <property type="match status" value="1"/>
</dbReference>
<feature type="domain" description="DNA2/NAM7 helicase-like C-terminal" evidence="5">
    <location>
        <begin position="219"/>
        <end position="353"/>
    </location>
</feature>
<evidence type="ECO:0000256" key="4">
    <source>
        <dbReference type="ARBA" id="ARBA00022840"/>
    </source>
</evidence>
<dbReference type="InterPro" id="IPR050534">
    <property type="entry name" value="Coronavir_polyprotein_1ab"/>
</dbReference>
<dbReference type="PANTHER" id="PTHR43788:SF8">
    <property type="entry name" value="DNA-BINDING PROTEIN SMUBP-2"/>
    <property type="match status" value="1"/>
</dbReference>
<protein>
    <recommendedName>
        <fullName evidence="5">DNA2/NAM7 helicase-like C-terminal domain-containing protein</fullName>
    </recommendedName>
</protein>
<dbReference type="EMBL" id="JAGPUO010000003">
    <property type="protein sequence ID" value="KAG5663692.1"/>
    <property type="molecule type" value="Genomic_DNA"/>
</dbReference>
<dbReference type="SUPFAM" id="SSF52540">
    <property type="entry name" value="P-loop containing nucleoside triphosphate hydrolases"/>
    <property type="match status" value="1"/>
</dbReference>
<name>A0A9P7H677_9HYPO</name>
<keyword evidence="3" id="KW-0347">Helicase</keyword>
<sequence length="445" mass="49734">MPSKSNITLLAFMSRAYAPVENEKQDPSADDGTNITKYTLAAIYFSKIHIVIERPKQVIDHAKTGEKLLEGEFVTFKHFVKELYHETLQDFSGFVASTPVGITPLLVRQSFRPDLAIVDEVATMGELSLLVPIAHSSHKACAIVCDIAQKPPHMTMEHDLGPGKTTLNPFALQKQTSLLHRVVEGGAQHLTLPMNMRAHGDVGKPANVNGEHPKDHYFAQVEFTHARATTPPYSSSKVNSTIAKWIMEQVELLLKSKLMGVGKNAQKPITVLVVAAYKEQVVGLKMRFLDLARKLELEDEKRARVQFKTVDNAQGDEADFVFYDFITTTTPGFVAERHRLTLGYSRSSRFLAVTNSRGGNFVGHEENETTGSRAFELSRTWKYLNDLGVTKRITSCKGCETHEHTTDQCDKSDPDMHSEVCERTSCGEEHHIAAFYPDRRCENCA</sequence>
<keyword evidence="1" id="KW-0547">Nucleotide-binding</keyword>
<keyword evidence="2" id="KW-0378">Hydrolase</keyword>
<dbReference type="Pfam" id="PF13087">
    <property type="entry name" value="AAA_12"/>
    <property type="match status" value="1"/>
</dbReference>
<dbReference type="GO" id="GO:0043139">
    <property type="term" value="F:5'-3' DNA helicase activity"/>
    <property type="evidence" value="ECO:0007669"/>
    <property type="project" value="TreeGrafter"/>
</dbReference>
<evidence type="ECO:0000256" key="3">
    <source>
        <dbReference type="ARBA" id="ARBA00022806"/>
    </source>
</evidence>
<dbReference type="GO" id="GO:0005524">
    <property type="term" value="F:ATP binding"/>
    <property type="evidence" value="ECO:0007669"/>
    <property type="project" value="UniProtKB-KW"/>
</dbReference>
<evidence type="ECO:0000259" key="5">
    <source>
        <dbReference type="Pfam" id="PF13087"/>
    </source>
</evidence>
<evidence type="ECO:0000256" key="2">
    <source>
        <dbReference type="ARBA" id="ARBA00022801"/>
    </source>
</evidence>
<evidence type="ECO:0000313" key="6">
    <source>
        <dbReference type="EMBL" id="KAG5663692.1"/>
    </source>
</evidence>
<comment type="caution">
    <text evidence="6">The sequence shown here is derived from an EMBL/GenBank/DDBJ whole genome shotgun (WGS) entry which is preliminary data.</text>
</comment>
<keyword evidence="7" id="KW-1185">Reference proteome</keyword>
<dbReference type="Proteomes" id="UP000782241">
    <property type="component" value="Unassembled WGS sequence"/>
</dbReference>